<proteinExistence type="predicted"/>
<keyword evidence="2" id="KW-1185">Reference proteome</keyword>
<name>A0ACC2RVD2_9FUNG</name>
<gene>
    <name evidence="1" type="ORF">DSO57_1018883</name>
</gene>
<protein>
    <submittedName>
        <fullName evidence="1">Uncharacterized protein</fullName>
    </submittedName>
</protein>
<organism evidence="1 2">
    <name type="scientific">Entomophthora muscae</name>
    <dbReference type="NCBI Taxonomy" id="34485"/>
    <lineage>
        <taxon>Eukaryota</taxon>
        <taxon>Fungi</taxon>
        <taxon>Fungi incertae sedis</taxon>
        <taxon>Zoopagomycota</taxon>
        <taxon>Entomophthoromycotina</taxon>
        <taxon>Entomophthoromycetes</taxon>
        <taxon>Entomophthorales</taxon>
        <taxon>Entomophthoraceae</taxon>
        <taxon>Entomophthora</taxon>
    </lineage>
</organism>
<comment type="caution">
    <text evidence="1">The sequence shown here is derived from an EMBL/GenBank/DDBJ whole genome shotgun (WGS) entry which is preliminary data.</text>
</comment>
<evidence type="ECO:0000313" key="1">
    <source>
        <dbReference type="EMBL" id="KAJ9054006.1"/>
    </source>
</evidence>
<sequence>MSLKDYLTIQEIDAENIESHPIQVRSLWLLMGALAMGLNAYFSPLSCTTSFLRPLGEAIPVFHWVASWWAVPPGWKPDFVIIALLSYTS</sequence>
<dbReference type="EMBL" id="QTSX02006473">
    <property type="protein sequence ID" value="KAJ9054006.1"/>
    <property type="molecule type" value="Genomic_DNA"/>
</dbReference>
<evidence type="ECO:0000313" key="2">
    <source>
        <dbReference type="Proteomes" id="UP001165960"/>
    </source>
</evidence>
<reference evidence="1" key="1">
    <citation type="submission" date="2022-04" db="EMBL/GenBank/DDBJ databases">
        <title>Genome of the entomopathogenic fungus Entomophthora muscae.</title>
        <authorList>
            <person name="Elya C."/>
            <person name="Lovett B.R."/>
            <person name="Lee E."/>
            <person name="Macias A.M."/>
            <person name="Hajek A.E."/>
            <person name="De Bivort B.L."/>
            <person name="Kasson M.T."/>
            <person name="De Fine Licht H.H."/>
            <person name="Stajich J.E."/>
        </authorList>
    </citation>
    <scope>NUCLEOTIDE SEQUENCE</scope>
    <source>
        <strain evidence="1">Berkeley</strain>
    </source>
</reference>
<dbReference type="Proteomes" id="UP001165960">
    <property type="component" value="Unassembled WGS sequence"/>
</dbReference>
<accession>A0ACC2RVD2</accession>